<dbReference type="EMBL" id="JAMKFB020000002">
    <property type="protein sequence ID" value="KAL0201265.1"/>
    <property type="molecule type" value="Genomic_DNA"/>
</dbReference>
<protein>
    <recommendedName>
        <fullName evidence="1">Guanylate-binding protein/Atlastin C-terminal domain-containing protein</fullName>
    </recommendedName>
</protein>
<accession>A0ABD0RT26</accession>
<dbReference type="Proteomes" id="UP001529510">
    <property type="component" value="Unassembled WGS sequence"/>
</dbReference>
<dbReference type="AlphaFoldDB" id="A0ABD0RT26"/>
<feature type="domain" description="Guanylate-binding protein/Atlastin C-terminal" evidence="1">
    <location>
        <begin position="1"/>
        <end position="78"/>
    </location>
</feature>
<dbReference type="InterPro" id="IPR003191">
    <property type="entry name" value="Guanylate-bd/ATL_C"/>
</dbReference>
<sequence length="78" mass="8828">GKVPCLENAVLSLAKIQNVRAVEDALQVYMTEMLSIAELPMHPEKLSDIHKIAEKAAIEVFITMSFNDNDQIYHQELM</sequence>
<evidence type="ECO:0000313" key="3">
    <source>
        <dbReference type="Proteomes" id="UP001529510"/>
    </source>
</evidence>
<dbReference type="InterPro" id="IPR036543">
    <property type="entry name" value="Guanylate-bd_C_sf"/>
</dbReference>
<dbReference type="SUPFAM" id="SSF48340">
    <property type="entry name" value="Interferon-induced guanylate-binding protein 1 (GBP1), C-terminal domain"/>
    <property type="match status" value="1"/>
</dbReference>
<feature type="non-terminal residue" evidence="2">
    <location>
        <position position="1"/>
    </location>
</feature>
<evidence type="ECO:0000259" key="1">
    <source>
        <dbReference type="Pfam" id="PF02841"/>
    </source>
</evidence>
<keyword evidence="3" id="KW-1185">Reference proteome</keyword>
<reference evidence="2 3" key="1">
    <citation type="submission" date="2024-05" db="EMBL/GenBank/DDBJ databases">
        <title>Genome sequencing and assembly of Indian major carp, Cirrhinus mrigala (Hamilton, 1822).</title>
        <authorList>
            <person name="Mohindra V."/>
            <person name="Chowdhury L.M."/>
            <person name="Lal K."/>
            <person name="Jena J.K."/>
        </authorList>
    </citation>
    <scope>NUCLEOTIDE SEQUENCE [LARGE SCALE GENOMIC DNA]</scope>
    <source>
        <strain evidence="2">CM1030</strain>
        <tissue evidence="2">Blood</tissue>
    </source>
</reference>
<feature type="non-terminal residue" evidence="2">
    <location>
        <position position="78"/>
    </location>
</feature>
<dbReference type="Gene3D" id="1.20.1000.10">
    <property type="entry name" value="Guanylate-binding protein, C-terminal domain"/>
    <property type="match status" value="1"/>
</dbReference>
<comment type="caution">
    <text evidence="2">The sequence shown here is derived from an EMBL/GenBank/DDBJ whole genome shotgun (WGS) entry which is preliminary data.</text>
</comment>
<dbReference type="Pfam" id="PF02841">
    <property type="entry name" value="GBP_C"/>
    <property type="match status" value="1"/>
</dbReference>
<organism evidence="2 3">
    <name type="scientific">Cirrhinus mrigala</name>
    <name type="common">Mrigala</name>
    <dbReference type="NCBI Taxonomy" id="683832"/>
    <lineage>
        <taxon>Eukaryota</taxon>
        <taxon>Metazoa</taxon>
        <taxon>Chordata</taxon>
        <taxon>Craniata</taxon>
        <taxon>Vertebrata</taxon>
        <taxon>Euteleostomi</taxon>
        <taxon>Actinopterygii</taxon>
        <taxon>Neopterygii</taxon>
        <taxon>Teleostei</taxon>
        <taxon>Ostariophysi</taxon>
        <taxon>Cypriniformes</taxon>
        <taxon>Cyprinidae</taxon>
        <taxon>Labeoninae</taxon>
        <taxon>Labeonini</taxon>
        <taxon>Cirrhinus</taxon>
    </lineage>
</organism>
<gene>
    <name evidence="2" type="ORF">M9458_004452</name>
</gene>
<proteinExistence type="predicted"/>
<name>A0ABD0RT26_CIRMR</name>
<dbReference type="PANTHER" id="PTHR10751">
    <property type="entry name" value="GUANYLATE BINDING PROTEIN"/>
    <property type="match status" value="1"/>
</dbReference>
<evidence type="ECO:0000313" key="2">
    <source>
        <dbReference type="EMBL" id="KAL0201265.1"/>
    </source>
</evidence>